<evidence type="ECO:0000313" key="3">
    <source>
        <dbReference type="EMBL" id="CAB9523906.1"/>
    </source>
</evidence>
<feature type="coiled-coil region" evidence="1">
    <location>
        <begin position="28"/>
        <end position="62"/>
    </location>
</feature>
<dbReference type="Proteomes" id="UP001153069">
    <property type="component" value="Unassembled WGS sequence"/>
</dbReference>
<dbReference type="InterPro" id="IPR045864">
    <property type="entry name" value="aa-tRNA-synth_II/BPL/LPL"/>
</dbReference>
<evidence type="ECO:0000313" key="4">
    <source>
        <dbReference type="Proteomes" id="UP001153069"/>
    </source>
</evidence>
<feature type="compositionally biased region" description="Polar residues" evidence="2">
    <location>
        <begin position="488"/>
        <end position="508"/>
    </location>
</feature>
<evidence type="ECO:0000256" key="1">
    <source>
        <dbReference type="SAM" id="Coils"/>
    </source>
</evidence>
<gene>
    <name evidence="3" type="ORF">SEMRO_1470_G275400.1</name>
</gene>
<dbReference type="AlphaFoldDB" id="A0A9N8EQZ7"/>
<protein>
    <submittedName>
        <fullName evidence="3">Uncharacterized protein</fullName>
    </submittedName>
</protein>
<feature type="region of interest" description="Disordered" evidence="2">
    <location>
        <begin position="477"/>
        <end position="525"/>
    </location>
</feature>
<keyword evidence="1" id="KW-0175">Coiled coil</keyword>
<accession>A0A9N8EQZ7</accession>
<keyword evidence="4" id="KW-1185">Reference proteome</keyword>
<dbReference type="OrthoDB" id="10665039at2759"/>
<reference evidence="3" key="1">
    <citation type="submission" date="2020-06" db="EMBL/GenBank/DDBJ databases">
        <authorList>
            <consortium name="Plant Systems Biology data submission"/>
        </authorList>
    </citation>
    <scope>NUCLEOTIDE SEQUENCE</scope>
    <source>
        <strain evidence="3">D6</strain>
    </source>
</reference>
<dbReference type="Gene3D" id="3.30.930.10">
    <property type="entry name" value="Bira Bifunctional Protein, Domain 2"/>
    <property type="match status" value="1"/>
</dbReference>
<organism evidence="3 4">
    <name type="scientific">Seminavis robusta</name>
    <dbReference type="NCBI Taxonomy" id="568900"/>
    <lineage>
        <taxon>Eukaryota</taxon>
        <taxon>Sar</taxon>
        <taxon>Stramenopiles</taxon>
        <taxon>Ochrophyta</taxon>
        <taxon>Bacillariophyta</taxon>
        <taxon>Bacillariophyceae</taxon>
        <taxon>Bacillariophycidae</taxon>
        <taxon>Naviculales</taxon>
        <taxon>Naviculaceae</taxon>
        <taxon>Seminavis</taxon>
    </lineage>
</organism>
<comment type="caution">
    <text evidence="3">The sequence shown here is derived from an EMBL/GenBank/DDBJ whole genome shotgun (WGS) entry which is preliminary data.</text>
</comment>
<name>A0A9N8EQZ7_9STRA</name>
<sequence length="550" mass="61652">MPIDVRLLRNPDDVARVVHWHSLRRIGNEKVVESVRQLDEKFREAQREVNTYKSSCRQQRKRPDPDHLQSLQANCDGYKTNLETKLCRLANTVDETLLQELDPYHHNPSSSSDGASFGSSALLRSPFRHLIEAGAYECLGNNLPSGIFCPTGLAVDWAQAIAQSLLESLTVSTRLCLPNTLPLSAQQVQGMMGSTERTTTASHESNSTCCNSSVVLQAPSWLGYLQQHHGDQTLGDKQLPFVVHYTTQTTTNVIHITGLPRESQPFTDKRELWRQDSWSSSSCPILPPQLASLPTSQHEVIILTSSTYYDSRAVQKEWTSKLVTFYQSLVTATSTTQTIVRQRVVKPAELLPAEASRIVIEGQLPSDGSNKTSQHVILAYLSNFSDYPTRACRVKNTPQQFCHVLQGVVCSVVETMCWQASHGRQDERIQLPSSLSRYLQLRNDQQEGVIVLPTIKRLGKTKHGRLQLKVCSKVPLAPPKMNEDQQQKTHQPCSKGNPTSDSMDTNNNHGKRRQPPRINTDLLLEPSTATQERIRAEALSSPFGFLPFYH</sequence>
<evidence type="ECO:0000256" key="2">
    <source>
        <dbReference type="SAM" id="MobiDB-lite"/>
    </source>
</evidence>
<proteinExistence type="predicted"/>
<dbReference type="EMBL" id="CAICTM010001468">
    <property type="protein sequence ID" value="CAB9523906.1"/>
    <property type="molecule type" value="Genomic_DNA"/>
</dbReference>